<evidence type="ECO:0000313" key="2">
    <source>
        <dbReference type="EMBL" id="KAH6660266.1"/>
    </source>
</evidence>
<gene>
    <name evidence="2" type="ORF">BKA67DRAFT_547466</name>
</gene>
<evidence type="ECO:0008006" key="4">
    <source>
        <dbReference type="Google" id="ProtNLM"/>
    </source>
</evidence>
<evidence type="ECO:0000313" key="3">
    <source>
        <dbReference type="Proteomes" id="UP000758603"/>
    </source>
</evidence>
<dbReference type="AlphaFoldDB" id="A0A9P8UXC3"/>
<reference evidence="2" key="1">
    <citation type="journal article" date="2021" name="Nat. Commun.">
        <title>Genetic determinants of endophytism in the Arabidopsis root mycobiome.</title>
        <authorList>
            <person name="Mesny F."/>
            <person name="Miyauchi S."/>
            <person name="Thiergart T."/>
            <person name="Pickel B."/>
            <person name="Atanasova L."/>
            <person name="Karlsson M."/>
            <person name="Huettel B."/>
            <person name="Barry K.W."/>
            <person name="Haridas S."/>
            <person name="Chen C."/>
            <person name="Bauer D."/>
            <person name="Andreopoulos W."/>
            <person name="Pangilinan J."/>
            <person name="LaButti K."/>
            <person name="Riley R."/>
            <person name="Lipzen A."/>
            <person name="Clum A."/>
            <person name="Drula E."/>
            <person name="Henrissat B."/>
            <person name="Kohler A."/>
            <person name="Grigoriev I.V."/>
            <person name="Martin F.M."/>
            <person name="Hacquard S."/>
        </authorList>
    </citation>
    <scope>NUCLEOTIDE SEQUENCE</scope>
    <source>
        <strain evidence="2">MPI-SDFR-AT-0073</strain>
    </source>
</reference>
<evidence type="ECO:0000256" key="1">
    <source>
        <dbReference type="SAM" id="SignalP"/>
    </source>
</evidence>
<dbReference type="GeneID" id="70130346"/>
<protein>
    <recommendedName>
        <fullName evidence="4">Secreted protein</fullName>
    </recommendedName>
</protein>
<dbReference type="Proteomes" id="UP000758603">
    <property type="component" value="Unassembled WGS sequence"/>
</dbReference>
<name>A0A9P8UXC3_9PEZI</name>
<keyword evidence="1" id="KW-0732">Signal</keyword>
<feature type="signal peptide" evidence="1">
    <location>
        <begin position="1"/>
        <end position="16"/>
    </location>
</feature>
<dbReference type="EMBL" id="JAGPXC010000001">
    <property type="protein sequence ID" value="KAH6660266.1"/>
    <property type="molecule type" value="Genomic_DNA"/>
</dbReference>
<sequence length="76" mass="8124">MRPVVLHMAYLAPCRAVATALGCHWVSRPSIAPPSLSGLNCMQGWYHPQKHGVARGGAMINKEIPMAGTVVNSPCQ</sequence>
<dbReference type="RefSeq" id="XP_045964397.1">
    <property type="nucleotide sequence ID" value="XM_046101454.1"/>
</dbReference>
<organism evidence="2 3">
    <name type="scientific">Truncatella angustata</name>
    <dbReference type="NCBI Taxonomy" id="152316"/>
    <lineage>
        <taxon>Eukaryota</taxon>
        <taxon>Fungi</taxon>
        <taxon>Dikarya</taxon>
        <taxon>Ascomycota</taxon>
        <taxon>Pezizomycotina</taxon>
        <taxon>Sordariomycetes</taxon>
        <taxon>Xylariomycetidae</taxon>
        <taxon>Amphisphaeriales</taxon>
        <taxon>Sporocadaceae</taxon>
        <taxon>Truncatella</taxon>
    </lineage>
</organism>
<keyword evidence="3" id="KW-1185">Reference proteome</keyword>
<comment type="caution">
    <text evidence="2">The sequence shown here is derived from an EMBL/GenBank/DDBJ whole genome shotgun (WGS) entry which is preliminary data.</text>
</comment>
<proteinExistence type="predicted"/>
<feature type="chain" id="PRO_5040344512" description="Secreted protein" evidence="1">
    <location>
        <begin position="17"/>
        <end position="76"/>
    </location>
</feature>
<accession>A0A9P8UXC3</accession>